<evidence type="ECO:0000313" key="4">
    <source>
        <dbReference type="Proteomes" id="UP000248640"/>
    </source>
</evidence>
<dbReference type="CDD" id="cd07185">
    <property type="entry name" value="OmpA_C-like"/>
    <property type="match status" value="1"/>
</dbReference>
<comment type="subcellular location">
    <subcellularLocation>
        <location evidence="1">Cell outer membrane</location>
    </subcellularLocation>
</comment>
<dbReference type="PROSITE" id="PS51123">
    <property type="entry name" value="OMPA_2"/>
    <property type="match status" value="1"/>
</dbReference>
<dbReference type="PANTHER" id="PTHR30329:SF20">
    <property type="entry name" value="EXPORTED PROTEIN"/>
    <property type="match status" value="1"/>
</dbReference>
<gene>
    <name evidence="3" type="primary">oprF_1</name>
    <name evidence="3" type="ORF">NCTC10038_00881</name>
</gene>
<dbReference type="InterPro" id="IPR006665">
    <property type="entry name" value="OmpA-like"/>
</dbReference>
<sequence length="179" mass="19583">MAYVAKQKISLAEQTILGRKAEAGLSTIDAQRTQVQLDVRTQQLKALQAMKAKQTPRGEVVTFGDVLFDTGKANLKPGNQRNVQQLADFLVSNPERKVLIEGFTDSVGADAFNQRLSDQRAQSVAFALQRLGVDMSRITTKGYGKQYPIADDSSAQSLQLNRRVEVIISNAESAVDSRG</sequence>
<dbReference type="PRINTS" id="PR01023">
    <property type="entry name" value="NAFLGMOTY"/>
</dbReference>
<accession>A0A3M3Y2Y8</accession>
<reference evidence="3 4" key="1">
    <citation type="submission" date="2018-06" db="EMBL/GenBank/DDBJ databases">
        <authorList>
            <consortium name="Pathogen Informatics"/>
            <person name="Doyle S."/>
        </authorList>
    </citation>
    <scope>NUCLEOTIDE SEQUENCE [LARGE SCALE GENOMIC DNA]</scope>
    <source>
        <strain evidence="3 4">NCTC10038</strain>
    </source>
</reference>
<proteinExistence type="predicted"/>
<dbReference type="Pfam" id="PF00691">
    <property type="entry name" value="OmpA"/>
    <property type="match status" value="1"/>
</dbReference>
<organism evidence="3 4">
    <name type="scientific">Pseudomonas fluorescens</name>
    <dbReference type="NCBI Taxonomy" id="294"/>
    <lineage>
        <taxon>Bacteria</taxon>
        <taxon>Pseudomonadati</taxon>
        <taxon>Pseudomonadota</taxon>
        <taxon>Gammaproteobacteria</taxon>
        <taxon>Pseudomonadales</taxon>
        <taxon>Pseudomonadaceae</taxon>
        <taxon>Pseudomonas</taxon>
    </lineage>
</organism>
<dbReference type="SUPFAM" id="SSF103088">
    <property type="entry name" value="OmpA-like"/>
    <property type="match status" value="1"/>
</dbReference>
<evidence type="ECO:0000256" key="1">
    <source>
        <dbReference type="ARBA" id="ARBA00004442"/>
    </source>
</evidence>
<dbReference type="InterPro" id="IPR006664">
    <property type="entry name" value="OMP_bac"/>
</dbReference>
<dbReference type="InterPro" id="IPR050330">
    <property type="entry name" value="Bact_OuterMem_StrucFunc"/>
</dbReference>
<evidence type="ECO:0000256" key="2">
    <source>
        <dbReference type="ARBA" id="ARBA00023136"/>
    </source>
</evidence>
<dbReference type="Gene3D" id="3.30.1330.60">
    <property type="entry name" value="OmpA-like domain"/>
    <property type="match status" value="1"/>
</dbReference>
<dbReference type="GO" id="GO:0009279">
    <property type="term" value="C:cell outer membrane"/>
    <property type="evidence" value="ECO:0007669"/>
    <property type="project" value="UniProtKB-SubCell"/>
</dbReference>
<dbReference type="Proteomes" id="UP000248640">
    <property type="component" value="Chromosome 1"/>
</dbReference>
<evidence type="ECO:0000313" key="3">
    <source>
        <dbReference type="EMBL" id="SQF89499.1"/>
    </source>
</evidence>
<protein>
    <submittedName>
        <fullName evidence="3">OmpA family outer membrane protein</fullName>
    </submittedName>
</protein>
<name>A0A3M3Y2Y8_PSEFL</name>
<keyword evidence="2" id="KW-0472">Membrane</keyword>
<dbReference type="RefSeq" id="WP_307675071.1">
    <property type="nucleotide sequence ID" value="NZ_CBCRXZ010000048.1"/>
</dbReference>
<dbReference type="EMBL" id="LS483372">
    <property type="protein sequence ID" value="SQF89499.1"/>
    <property type="molecule type" value="Genomic_DNA"/>
</dbReference>
<dbReference type="PANTHER" id="PTHR30329">
    <property type="entry name" value="STATOR ELEMENT OF FLAGELLAR MOTOR COMPLEX"/>
    <property type="match status" value="1"/>
</dbReference>
<dbReference type="AlphaFoldDB" id="A0A3M3Y2Y8"/>
<dbReference type="InterPro" id="IPR036737">
    <property type="entry name" value="OmpA-like_sf"/>
</dbReference>
<dbReference type="PRINTS" id="PR01021">
    <property type="entry name" value="OMPADOMAIN"/>
</dbReference>
<dbReference type="GeneID" id="61636879"/>